<dbReference type="Gene3D" id="3.80.10.10">
    <property type="entry name" value="Ribonuclease Inhibitor"/>
    <property type="match status" value="1"/>
</dbReference>
<evidence type="ECO:0000256" key="2">
    <source>
        <dbReference type="ARBA" id="ARBA00022692"/>
    </source>
</evidence>
<proteinExistence type="predicted"/>
<accession>A0AAN9S927</accession>
<protein>
    <submittedName>
        <fullName evidence="8">Uncharacterized protein</fullName>
    </submittedName>
</protein>
<evidence type="ECO:0000313" key="9">
    <source>
        <dbReference type="Proteomes" id="UP001386955"/>
    </source>
</evidence>
<evidence type="ECO:0000256" key="1">
    <source>
        <dbReference type="ARBA" id="ARBA00004479"/>
    </source>
</evidence>
<evidence type="ECO:0000256" key="3">
    <source>
        <dbReference type="ARBA" id="ARBA00022729"/>
    </source>
</evidence>
<sequence length="104" mass="11886">MGKNTSLWEKLRCLGNITCLGKIRIDNPVDYSEHMDLYVKGRSMEYTIEMHVINLIDLSNNHLSGKTPQTLTELSYLISLNLSWNQLTRDIPTNIVFGVVDDDT</sequence>
<dbReference type="PANTHER" id="PTHR48063">
    <property type="entry name" value="LRR RECEPTOR-LIKE KINASE"/>
    <property type="match status" value="1"/>
</dbReference>
<comment type="subcellular location">
    <subcellularLocation>
        <location evidence="1">Membrane</location>
        <topology evidence="1">Single-pass type I membrane protein</topology>
    </subcellularLocation>
</comment>
<keyword evidence="7" id="KW-0325">Glycoprotein</keyword>
<dbReference type="InterPro" id="IPR046956">
    <property type="entry name" value="RLP23-like"/>
</dbReference>
<name>A0AAN9S927_PSOTE</name>
<gene>
    <name evidence="8" type="ORF">VNO78_19994</name>
</gene>
<evidence type="ECO:0000256" key="6">
    <source>
        <dbReference type="ARBA" id="ARBA00023170"/>
    </source>
</evidence>
<organism evidence="8 9">
    <name type="scientific">Psophocarpus tetragonolobus</name>
    <name type="common">Winged bean</name>
    <name type="synonym">Dolichos tetragonolobus</name>
    <dbReference type="NCBI Taxonomy" id="3891"/>
    <lineage>
        <taxon>Eukaryota</taxon>
        <taxon>Viridiplantae</taxon>
        <taxon>Streptophyta</taxon>
        <taxon>Embryophyta</taxon>
        <taxon>Tracheophyta</taxon>
        <taxon>Spermatophyta</taxon>
        <taxon>Magnoliopsida</taxon>
        <taxon>eudicotyledons</taxon>
        <taxon>Gunneridae</taxon>
        <taxon>Pentapetalae</taxon>
        <taxon>rosids</taxon>
        <taxon>fabids</taxon>
        <taxon>Fabales</taxon>
        <taxon>Fabaceae</taxon>
        <taxon>Papilionoideae</taxon>
        <taxon>50 kb inversion clade</taxon>
        <taxon>NPAAA clade</taxon>
        <taxon>indigoferoid/millettioid clade</taxon>
        <taxon>Phaseoleae</taxon>
        <taxon>Psophocarpus</taxon>
    </lineage>
</organism>
<dbReference type="InterPro" id="IPR001611">
    <property type="entry name" value="Leu-rich_rpt"/>
</dbReference>
<dbReference type="SUPFAM" id="SSF52058">
    <property type="entry name" value="L domain-like"/>
    <property type="match status" value="1"/>
</dbReference>
<dbReference type="EMBL" id="JAYMYS010000005">
    <property type="protein sequence ID" value="KAK7391577.1"/>
    <property type="molecule type" value="Genomic_DNA"/>
</dbReference>
<evidence type="ECO:0000256" key="7">
    <source>
        <dbReference type="ARBA" id="ARBA00023180"/>
    </source>
</evidence>
<evidence type="ECO:0000313" key="8">
    <source>
        <dbReference type="EMBL" id="KAK7391577.1"/>
    </source>
</evidence>
<keyword evidence="5" id="KW-0472">Membrane</keyword>
<dbReference type="InterPro" id="IPR032675">
    <property type="entry name" value="LRR_dom_sf"/>
</dbReference>
<dbReference type="Proteomes" id="UP001386955">
    <property type="component" value="Unassembled WGS sequence"/>
</dbReference>
<dbReference type="AlphaFoldDB" id="A0AAN9S927"/>
<comment type="caution">
    <text evidence="8">The sequence shown here is derived from an EMBL/GenBank/DDBJ whole genome shotgun (WGS) entry which is preliminary data.</text>
</comment>
<keyword evidence="6" id="KW-0675">Receptor</keyword>
<evidence type="ECO:0000256" key="4">
    <source>
        <dbReference type="ARBA" id="ARBA00022989"/>
    </source>
</evidence>
<reference evidence="8 9" key="1">
    <citation type="submission" date="2024-01" db="EMBL/GenBank/DDBJ databases">
        <title>The genomes of 5 underutilized Papilionoideae crops provide insights into root nodulation and disease resistanc.</title>
        <authorList>
            <person name="Jiang F."/>
        </authorList>
    </citation>
    <scope>NUCLEOTIDE SEQUENCE [LARGE SCALE GENOMIC DNA]</scope>
    <source>
        <strain evidence="8">DUOXIRENSHENG_FW03</strain>
        <tissue evidence="8">Leaves</tissue>
    </source>
</reference>
<dbReference type="GO" id="GO:0016020">
    <property type="term" value="C:membrane"/>
    <property type="evidence" value="ECO:0007669"/>
    <property type="project" value="UniProtKB-SubCell"/>
</dbReference>
<keyword evidence="4" id="KW-1133">Transmembrane helix</keyword>
<dbReference type="Pfam" id="PF00560">
    <property type="entry name" value="LRR_1"/>
    <property type="match status" value="2"/>
</dbReference>
<keyword evidence="3" id="KW-0732">Signal</keyword>
<keyword evidence="9" id="KW-1185">Reference proteome</keyword>
<dbReference type="PANTHER" id="PTHR48063:SF29">
    <property type="entry name" value="LRR RECEPTOR-LIKE KINASE FAMILY PROTEIN"/>
    <property type="match status" value="1"/>
</dbReference>
<evidence type="ECO:0000256" key="5">
    <source>
        <dbReference type="ARBA" id="ARBA00023136"/>
    </source>
</evidence>
<keyword evidence="2" id="KW-0812">Transmembrane</keyword>